<proteinExistence type="predicted"/>
<reference evidence="1" key="1">
    <citation type="journal article" date="2015" name="Nature">
        <title>Complex archaea that bridge the gap between prokaryotes and eukaryotes.</title>
        <authorList>
            <person name="Spang A."/>
            <person name="Saw J.H."/>
            <person name="Jorgensen S.L."/>
            <person name="Zaremba-Niedzwiedzka K."/>
            <person name="Martijn J."/>
            <person name="Lind A.E."/>
            <person name="van Eijk R."/>
            <person name="Schleper C."/>
            <person name="Guy L."/>
            <person name="Ettema T.J."/>
        </authorList>
    </citation>
    <scope>NUCLEOTIDE SEQUENCE</scope>
</reference>
<organism evidence="1">
    <name type="scientific">marine sediment metagenome</name>
    <dbReference type="NCBI Taxonomy" id="412755"/>
    <lineage>
        <taxon>unclassified sequences</taxon>
        <taxon>metagenomes</taxon>
        <taxon>ecological metagenomes</taxon>
    </lineage>
</organism>
<accession>A0A0F9NEQ3</accession>
<dbReference type="AlphaFoldDB" id="A0A0F9NEQ3"/>
<gene>
    <name evidence="1" type="ORF">LCGC14_1036430</name>
</gene>
<comment type="caution">
    <text evidence="1">The sequence shown here is derived from an EMBL/GenBank/DDBJ whole genome shotgun (WGS) entry which is preliminary data.</text>
</comment>
<evidence type="ECO:0000313" key="1">
    <source>
        <dbReference type="EMBL" id="KKN10462.1"/>
    </source>
</evidence>
<protein>
    <submittedName>
        <fullName evidence="1">Uncharacterized protein</fullName>
    </submittedName>
</protein>
<dbReference type="EMBL" id="LAZR01004242">
    <property type="protein sequence ID" value="KKN10462.1"/>
    <property type="molecule type" value="Genomic_DNA"/>
</dbReference>
<name>A0A0F9NEQ3_9ZZZZ</name>
<sequence length="64" mass="7396">MTIEQLRYHQSIAKAQLPELFVRALRKAKPKDEAKAEEAFKALQARERLLSEAIRRLETENSSS</sequence>